<evidence type="ECO:0000313" key="2">
    <source>
        <dbReference type="Proteomes" id="UP000193431"/>
    </source>
</evidence>
<protein>
    <submittedName>
        <fullName evidence="1">Uncharacterized protein</fullName>
    </submittedName>
</protein>
<dbReference type="AlphaFoldDB" id="A0A1W6MJ51"/>
<organism evidence="1 2">
    <name type="scientific">Nonlabens spongiae</name>
    <dbReference type="NCBI Taxonomy" id="331648"/>
    <lineage>
        <taxon>Bacteria</taxon>
        <taxon>Pseudomonadati</taxon>
        <taxon>Bacteroidota</taxon>
        <taxon>Flavobacteriia</taxon>
        <taxon>Flavobacteriales</taxon>
        <taxon>Flavobacteriaceae</taxon>
        <taxon>Nonlabens</taxon>
    </lineage>
</organism>
<dbReference type="EMBL" id="CP019344">
    <property type="protein sequence ID" value="ARN77635.1"/>
    <property type="molecule type" value="Genomic_DNA"/>
</dbReference>
<keyword evidence="2" id="KW-1185">Reference proteome</keyword>
<evidence type="ECO:0000313" key="1">
    <source>
        <dbReference type="EMBL" id="ARN77635.1"/>
    </source>
</evidence>
<reference evidence="1 2" key="1">
    <citation type="submission" date="2016-11" db="EMBL/GenBank/DDBJ databases">
        <title>Trade-off between light-utilization and light-protection in marine flavobacteria.</title>
        <authorList>
            <person name="Kumagai Y."/>
        </authorList>
    </citation>
    <scope>NUCLEOTIDE SEQUENCE [LARGE SCALE GENOMIC DNA]</scope>
    <source>
        <strain evidence="1 2">JCM 13191</strain>
    </source>
</reference>
<sequence>MADQIYLEDFDYFNGAKVLHYHEFATPQEVKDEFLTTLEIHALAICDYAGEETMLFYFNDDLDIVMEKEFMIPGQAKEDAATDFPGIDIQWKNK</sequence>
<accession>A0A1W6MJ51</accession>
<name>A0A1W6MJ51_9FLAO</name>
<dbReference type="OrthoDB" id="1143877at2"/>
<dbReference type="RefSeq" id="WP_085766435.1">
    <property type="nucleotide sequence ID" value="NZ_CP019344.1"/>
</dbReference>
<gene>
    <name evidence="1" type="ORF">BST97_06300</name>
</gene>
<proteinExistence type="predicted"/>
<dbReference type="STRING" id="331648.BST97_06300"/>
<dbReference type="Proteomes" id="UP000193431">
    <property type="component" value="Chromosome"/>
</dbReference>